<evidence type="ECO:0000313" key="2">
    <source>
        <dbReference type="Proteomes" id="UP000636479"/>
    </source>
</evidence>
<dbReference type="PANTHER" id="PTHR42057">
    <property type="entry name" value="F-BOX DOMAIN PROTEIN (AFU_ORTHOLOGUE AFUA_4G00200)"/>
    <property type="match status" value="1"/>
</dbReference>
<accession>A0A8H6S3U7</accession>
<dbReference type="PANTHER" id="PTHR42057:SF2">
    <property type="entry name" value="F-BOX DOMAIN PROTEIN (AFU_ORTHOLOGUE AFUA_4G00200)-RELATED"/>
    <property type="match status" value="1"/>
</dbReference>
<dbReference type="OrthoDB" id="2858653at2759"/>
<evidence type="ECO:0008006" key="3">
    <source>
        <dbReference type="Google" id="ProtNLM"/>
    </source>
</evidence>
<evidence type="ECO:0000313" key="1">
    <source>
        <dbReference type="EMBL" id="KAF7290815.1"/>
    </source>
</evidence>
<dbReference type="RefSeq" id="XP_037214175.1">
    <property type="nucleotide sequence ID" value="XM_037369677.1"/>
</dbReference>
<protein>
    <recommendedName>
        <fullName evidence="3">F-box domain-containing protein</fullName>
    </recommendedName>
</protein>
<dbReference type="Proteomes" id="UP000636479">
    <property type="component" value="Unassembled WGS sequence"/>
</dbReference>
<name>A0A8H6S3U7_9AGAR</name>
<dbReference type="AlphaFoldDB" id="A0A8H6S3U7"/>
<comment type="caution">
    <text evidence="1">The sequence shown here is derived from an EMBL/GenBank/DDBJ whole genome shotgun (WGS) entry which is preliminary data.</text>
</comment>
<reference evidence="1" key="1">
    <citation type="submission" date="2020-05" db="EMBL/GenBank/DDBJ databases">
        <title>Mycena genomes resolve the evolution of fungal bioluminescence.</title>
        <authorList>
            <person name="Tsai I.J."/>
        </authorList>
    </citation>
    <scope>NUCLEOTIDE SEQUENCE</scope>
    <source>
        <strain evidence="1">171206Taipei</strain>
    </source>
</reference>
<keyword evidence="2" id="KW-1185">Reference proteome</keyword>
<gene>
    <name evidence="1" type="ORF">MIND_01322600</name>
</gene>
<dbReference type="GeneID" id="59352193"/>
<dbReference type="EMBL" id="JACAZF010000014">
    <property type="protein sequence ID" value="KAF7290815.1"/>
    <property type="molecule type" value="Genomic_DNA"/>
</dbReference>
<proteinExistence type="predicted"/>
<sequence>MTINAGVLPMELLQLIGENVEKQHDLLGLRLVSKAFSVVATPAAFRVLIIRDSVASGESLAALQQCGKPSVTHSVCEIVFEGDPKVRPQTVSYWRDTPQSDYEARRTSLAKSFAGLGNFPNLSHLKLNFHDTWEEEYENEPPENPTHFLQLQLDLFAVLSDNPVPTIVALTLHNIIGAPHDLYRQEQFLAIFHHLDFLEISILYAKYIDVGGYYIQYPIQLFWQSDIHGILLNANAVKTLVLRSDHPVGSDPVLPLTDLSFPQLRSLTLQKFCILPHDPTADVLPFILRHNSTLIRLELYDCSVDGGEDQCYGYPRPWHIVFNMLQFGLANLHHFVLENGDATPEGVDRRFSYTFLPNSDYRYARLGMGQDHGLDDGLPVDNADDLKALEAFLATLDSRHR</sequence>
<organism evidence="1 2">
    <name type="scientific">Mycena indigotica</name>
    <dbReference type="NCBI Taxonomy" id="2126181"/>
    <lineage>
        <taxon>Eukaryota</taxon>
        <taxon>Fungi</taxon>
        <taxon>Dikarya</taxon>
        <taxon>Basidiomycota</taxon>
        <taxon>Agaricomycotina</taxon>
        <taxon>Agaricomycetes</taxon>
        <taxon>Agaricomycetidae</taxon>
        <taxon>Agaricales</taxon>
        <taxon>Marasmiineae</taxon>
        <taxon>Mycenaceae</taxon>
        <taxon>Mycena</taxon>
    </lineage>
</organism>